<dbReference type="InterPro" id="IPR009057">
    <property type="entry name" value="Homeodomain-like_sf"/>
</dbReference>
<feature type="domain" description="HTH tetR-type" evidence="2">
    <location>
        <begin position="51"/>
        <end position="98"/>
    </location>
</feature>
<keyword evidence="4" id="KW-1185">Reference proteome</keyword>
<gene>
    <name evidence="3" type="ORF">I5E68_03410</name>
</gene>
<dbReference type="GO" id="GO:0003677">
    <property type="term" value="F:DNA binding"/>
    <property type="evidence" value="ECO:0007669"/>
    <property type="project" value="UniProtKB-KW"/>
</dbReference>
<dbReference type="RefSeq" id="WP_197160792.1">
    <property type="nucleotide sequence ID" value="NZ_JADZGI010000001.1"/>
</dbReference>
<sequence length="258" mass="28785">MMQVLSGRAEIFLLHKAGEVAMEEGMTKATSPEPTVLAGSAGQEADTRVKIMLTAERLFGEYGIDGVSLRKIRLESGQNNNSAVHYHFADRKALVSAILQYRVDQMEPERREMIDCLRRDGQENDLRSLLKIMVIPQINLVDEQGRHPYMRFTSEYLTRFRATGIAHPGDSAKTAPALAELMELFYAAMFTLDRDIALLRLNAATLIFLNLVGSWDAGLRFMGERHSLELVIDEALTMATAALQAPPSASLRARYQKG</sequence>
<evidence type="ECO:0000313" key="4">
    <source>
        <dbReference type="Proteomes" id="UP000617634"/>
    </source>
</evidence>
<dbReference type="EMBL" id="JADZGI010000001">
    <property type="protein sequence ID" value="MBH0112000.1"/>
    <property type="molecule type" value="Genomic_DNA"/>
</dbReference>
<keyword evidence="1" id="KW-0238">DNA-binding</keyword>
<accession>A0A931MJZ5</accession>
<evidence type="ECO:0000256" key="1">
    <source>
        <dbReference type="ARBA" id="ARBA00023125"/>
    </source>
</evidence>
<evidence type="ECO:0000313" key="3">
    <source>
        <dbReference type="EMBL" id="MBH0112000.1"/>
    </source>
</evidence>
<organism evidence="3 4">
    <name type="scientific">Novosphingobium aureum</name>
    <dbReference type="NCBI Taxonomy" id="2792964"/>
    <lineage>
        <taxon>Bacteria</taxon>
        <taxon>Pseudomonadati</taxon>
        <taxon>Pseudomonadota</taxon>
        <taxon>Alphaproteobacteria</taxon>
        <taxon>Sphingomonadales</taxon>
        <taxon>Sphingomonadaceae</taxon>
        <taxon>Novosphingobium</taxon>
    </lineage>
</organism>
<name>A0A931MJZ5_9SPHN</name>
<dbReference type="Proteomes" id="UP000617634">
    <property type="component" value="Unassembled WGS sequence"/>
</dbReference>
<dbReference type="Gene3D" id="1.10.357.10">
    <property type="entry name" value="Tetracycline Repressor, domain 2"/>
    <property type="match status" value="1"/>
</dbReference>
<protein>
    <submittedName>
        <fullName evidence="3">TetR/AcrR family transcriptional regulator</fullName>
    </submittedName>
</protein>
<comment type="caution">
    <text evidence="3">The sequence shown here is derived from an EMBL/GenBank/DDBJ whole genome shotgun (WGS) entry which is preliminary data.</text>
</comment>
<evidence type="ECO:0000259" key="2">
    <source>
        <dbReference type="Pfam" id="PF00440"/>
    </source>
</evidence>
<dbReference type="SUPFAM" id="SSF46689">
    <property type="entry name" value="Homeodomain-like"/>
    <property type="match status" value="1"/>
</dbReference>
<proteinExistence type="predicted"/>
<reference evidence="3" key="1">
    <citation type="submission" date="2020-11" db="EMBL/GenBank/DDBJ databases">
        <title>Novosphingobium aureum sp. nov., a marine bacterium isolated from sediment of a salt flat.</title>
        <authorList>
            <person name="Yoo Y."/>
            <person name="Kim J.-J."/>
        </authorList>
    </citation>
    <scope>NUCLEOTIDE SEQUENCE</scope>
    <source>
        <strain evidence="3">YJ-S2-02</strain>
    </source>
</reference>
<dbReference type="Pfam" id="PF00440">
    <property type="entry name" value="TetR_N"/>
    <property type="match status" value="1"/>
</dbReference>
<dbReference type="AlphaFoldDB" id="A0A931MJZ5"/>
<dbReference type="InterPro" id="IPR001647">
    <property type="entry name" value="HTH_TetR"/>
</dbReference>